<comment type="caution">
    <text evidence="2">The sequence shown here is derived from an EMBL/GenBank/DDBJ whole genome shotgun (WGS) entry which is preliminary data.</text>
</comment>
<dbReference type="AlphaFoldDB" id="A0A9P9ANR3"/>
<evidence type="ECO:0000313" key="2">
    <source>
        <dbReference type="EMBL" id="KAH6888494.1"/>
    </source>
</evidence>
<reference evidence="2 3" key="1">
    <citation type="journal article" date="2021" name="Nat. Commun.">
        <title>Genetic determinants of endophytism in the Arabidopsis root mycobiome.</title>
        <authorList>
            <person name="Mesny F."/>
            <person name="Miyauchi S."/>
            <person name="Thiergart T."/>
            <person name="Pickel B."/>
            <person name="Atanasova L."/>
            <person name="Karlsson M."/>
            <person name="Huettel B."/>
            <person name="Barry K.W."/>
            <person name="Haridas S."/>
            <person name="Chen C."/>
            <person name="Bauer D."/>
            <person name="Andreopoulos W."/>
            <person name="Pangilinan J."/>
            <person name="LaButti K."/>
            <person name="Riley R."/>
            <person name="Lipzen A."/>
            <person name="Clum A."/>
            <person name="Drula E."/>
            <person name="Henrissat B."/>
            <person name="Kohler A."/>
            <person name="Grigoriev I.V."/>
            <person name="Martin F.M."/>
            <person name="Hacquard S."/>
        </authorList>
    </citation>
    <scope>NUCLEOTIDE SEQUENCE [LARGE SCALE GENOMIC DNA]</scope>
    <source>
        <strain evidence="2 3">MPI-CAGE-CH-0241</strain>
    </source>
</reference>
<protein>
    <recommendedName>
        <fullName evidence="1">Ecp2 effector protein-like domain-containing protein</fullName>
    </recommendedName>
</protein>
<dbReference type="Proteomes" id="UP000777438">
    <property type="component" value="Unassembled WGS sequence"/>
</dbReference>
<dbReference type="EMBL" id="JAGPYM010000012">
    <property type="protein sequence ID" value="KAH6888494.1"/>
    <property type="molecule type" value="Genomic_DNA"/>
</dbReference>
<sequence>MVAREITNPEGQTRTLLIRDFSIEERDVEFMSAPTLVPSNGDQCGDSTFELTGDENAKSPNIDDCNDLASGLRGMDQHWELNNWYAIATDPDWLDLVSVGTCHFYINRKNFIDSTTDGKNLIGTADIADLVQDTVSRFQKWGTVTYPGGSLQVGTVIPATGNMGCFPGNWDTPWRIQENQP</sequence>
<dbReference type="Pfam" id="PF14856">
    <property type="entry name" value="Hce2"/>
    <property type="match status" value="1"/>
</dbReference>
<evidence type="ECO:0000259" key="1">
    <source>
        <dbReference type="Pfam" id="PF14856"/>
    </source>
</evidence>
<keyword evidence="3" id="KW-1185">Reference proteome</keyword>
<proteinExistence type="predicted"/>
<dbReference type="OrthoDB" id="5050283at2759"/>
<gene>
    <name evidence="2" type="ORF">B0T10DRAFT_562067</name>
</gene>
<organism evidence="2 3">
    <name type="scientific">Thelonectria olida</name>
    <dbReference type="NCBI Taxonomy" id="1576542"/>
    <lineage>
        <taxon>Eukaryota</taxon>
        <taxon>Fungi</taxon>
        <taxon>Dikarya</taxon>
        <taxon>Ascomycota</taxon>
        <taxon>Pezizomycotina</taxon>
        <taxon>Sordariomycetes</taxon>
        <taxon>Hypocreomycetidae</taxon>
        <taxon>Hypocreales</taxon>
        <taxon>Nectriaceae</taxon>
        <taxon>Thelonectria</taxon>
    </lineage>
</organism>
<evidence type="ECO:0000313" key="3">
    <source>
        <dbReference type="Proteomes" id="UP000777438"/>
    </source>
</evidence>
<accession>A0A9P9ANR3</accession>
<dbReference type="InterPro" id="IPR029226">
    <property type="entry name" value="Ecp2-like"/>
</dbReference>
<name>A0A9P9ANR3_9HYPO</name>
<feature type="domain" description="Ecp2 effector protein-like" evidence="1">
    <location>
        <begin position="43"/>
        <end position="165"/>
    </location>
</feature>